<accession>A0A2X0K704</accession>
<dbReference type="AlphaFoldDB" id="A0A2X0K704"/>
<name>A0A2X0K704_9BASI</name>
<proteinExistence type="inferred from homology"/>
<comment type="similarity">
    <text evidence="1">Belongs to the PET191 family.</text>
</comment>
<reference evidence="4" key="1">
    <citation type="submission" date="2016-10" db="EMBL/GenBank/DDBJ databases">
        <authorList>
            <person name="Jeantristanb JTB J.-T."/>
            <person name="Ricardo R."/>
        </authorList>
    </citation>
    <scope>NUCLEOTIDE SEQUENCE [LARGE SCALE GENOMIC DNA]</scope>
</reference>
<evidence type="ECO:0000313" key="4">
    <source>
        <dbReference type="Proteomes" id="UP000249723"/>
    </source>
</evidence>
<dbReference type="PANTHER" id="PTHR28627">
    <property type="entry name" value="CYTOCHROME C OXIDASE ASSEMBLY FACTOR 5"/>
    <property type="match status" value="1"/>
</dbReference>
<dbReference type="EMBL" id="FMWP01000012">
    <property type="protein sequence ID" value="SCZ88762.1"/>
    <property type="molecule type" value="Genomic_DNA"/>
</dbReference>
<dbReference type="OrthoDB" id="282149at2759"/>
<organism evidence="3 4">
    <name type="scientific">Microbotryum saponariae</name>
    <dbReference type="NCBI Taxonomy" id="289078"/>
    <lineage>
        <taxon>Eukaryota</taxon>
        <taxon>Fungi</taxon>
        <taxon>Dikarya</taxon>
        <taxon>Basidiomycota</taxon>
        <taxon>Pucciniomycotina</taxon>
        <taxon>Microbotryomycetes</taxon>
        <taxon>Microbotryales</taxon>
        <taxon>Microbotryaceae</taxon>
        <taxon>Microbotryum</taxon>
    </lineage>
</organism>
<dbReference type="GO" id="GO:0033617">
    <property type="term" value="P:mitochondrial respiratory chain complex IV assembly"/>
    <property type="evidence" value="ECO:0007669"/>
    <property type="project" value="TreeGrafter"/>
</dbReference>
<sequence>MSCNGVRTALADCLLKSDCVLKSEPPRTPHECLQHHSDALPIECQQLRKAFFECKRGMLDMRKRFRGIEPASTKVSPVATDEKGRPS</sequence>
<dbReference type="STRING" id="289078.A0A2X0K704"/>
<evidence type="ECO:0000256" key="1">
    <source>
        <dbReference type="ARBA" id="ARBA00007785"/>
    </source>
</evidence>
<dbReference type="GO" id="GO:0005739">
    <property type="term" value="C:mitochondrion"/>
    <property type="evidence" value="ECO:0007669"/>
    <property type="project" value="TreeGrafter"/>
</dbReference>
<dbReference type="Pfam" id="PF10203">
    <property type="entry name" value="Pet191_N"/>
    <property type="match status" value="1"/>
</dbReference>
<evidence type="ECO:0000313" key="3">
    <source>
        <dbReference type="EMBL" id="SCZ88762.1"/>
    </source>
</evidence>
<dbReference type="Proteomes" id="UP000249723">
    <property type="component" value="Unassembled WGS sequence"/>
</dbReference>
<dbReference type="PANTHER" id="PTHR28627:SF1">
    <property type="entry name" value="CYTOCHROME C OXIDASE ASSEMBLY FACTOR 5"/>
    <property type="match status" value="1"/>
</dbReference>
<keyword evidence="2" id="KW-1015">Disulfide bond</keyword>
<dbReference type="InterPro" id="IPR018793">
    <property type="entry name" value="Cyt_c_oxidase_assmbl_Pet191"/>
</dbReference>
<evidence type="ECO:0000256" key="2">
    <source>
        <dbReference type="ARBA" id="ARBA00023157"/>
    </source>
</evidence>
<keyword evidence="4" id="KW-1185">Reference proteome</keyword>
<protein>
    <submittedName>
        <fullName evidence="3">BZ3500_MvSof-1268-A1-R1_Chr2-1g04621 protein</fullName>
    </submittedName>
</protein>
<gene>
    <name evidence="3" type="ORF">BZ3500_MVSOF-1268-A1-R1_CHR2-1G04621</name>
</gene>